<dbReference type="InterPro" id="IPR027417">
    <property type="entry name" value="P-loop_NTPase"/>
</dbReference>
<evidence type="ECO:0000256" key="7">
    <source>
        <dbReference type="PIRSR" id="PIRSR000705-2"/>
    </source>
</evidence>
<evidence type="ECO:0000256" key="6">
    <source>
        <dbReference type="PIRSR" id="PIRSR000705-1"/>
    </source>
</evidence>
<feature type="binding site" evidence="7">
    <location>
        <position position="63"/>
    </location>
    <ligand>
        <name>substrate</name>
    </ligand>
</feature>
<feature type="binding site" evidence="7">
    <location>
        <position position="93"/>
    </location>
    <ligand>
        <name>substrate</name>
    </ligand>
</feature>
<dbReference type="SUPFAM" id="SSF52540">
    <property type="entry name" value="P-loop containing nucleoside triphosphate hydrolases"/>
    <property type="match status" value="1"/>
</dbReference>
<dbReference type="CDD" id="cd01673">
    <property type="entry name" value="dNK"/>
    <property type="match status" value="1"/>
</dbReference>
<dbReference type="Pfam" id="PF01712">
    <property type="entry name" value="dNK"/>
    <property type="match status" value="1"/>
</dbReference>
<dbReference type="PANTHER" id="PTHR10513:SF35">
    <property type="entry name" value="DEOXYADENOSINE KINASE"/>
    <property type="match status" value="1"/>
</dbReference>
<dbReference type="InterPro" id="IPR002624">
    <property type="entry name" value="DCK/DGK"/>
</dbReference>
<evidence type="ECO:0000256" key="1">
    <source>
        <dbReference type="ARBA" id="ARBA00007420"/>
    </source>
</evidence>
<proteinExistence type="inferred from homology"/>
<protein>
    <submittedName>
        <fullName evidence="10">Deoxynucleoside kinase</fullName>
    </submittedName>
</protein>
<feature type="binding site" evidence="7">
    <location>
        <position position="40"/>
    </location>
    <ligand>
        <name>substrate</name>
    </ligand>
</feature>
<evidence type="ECO:0000313" key="10">
    <source>
        <dbReference type="EMBL" id="XCJ17636.1"/>
    </source>
</evidence>
<dbReference type="Gene3D" id="3.40.50.300">
    <property type="entry name" value="P-loop containing nucleotide triphosphate hydrolases"/>
    <property type="match status" value="1"/>
</dbReference>
<name>A0AAU8IH38_9BACL</name>
<dbReference type="InterPro" id="IPR031314">
    <property type="entry name" value="DNK_dom"/>
</dbReference>
<evidence type="ECO:0000256" key="5">
    <source>
        <dbReference type="ARBA" id="ARBA00022840"/>
    </source>
</evidence>
<feature type="binding site" evidence="8">
    <location>
        <begin position="16"/>
        <end position="24"/>
    </location>
    <ligand>
        <name>ATP</name>
        <dbReference type="ChEBI" id="CHEBI:30616"/>
    </ligand>
</feature>
<reference evidence="10" key="1">
    <citation type="submission" date="2024-06" db="EMBL/GenBank/DDBJ databases">
        <authorList>
            <person name="Fan A."/>
            <person name="Zhang F.Y."/>
            <person name="Zhang L."/>
        </authorList>
    </citation>
    <scope>NUCLEOTIDE SEQUENCE</scope>
    <source>
        <strain evidence="10">Y61</strain>
    </source>
</reference>
<dbReference type="FunFam" id="3.40.50.300:FF:000659">
    <property type="entry name" value="Deoxyguanosine kinase"/>
    <property type="match status" value="1"/>
</dbReference>
<organism evidence="10">
    <name type="scientific">Sporolactobacillus sp. Y61</name>
    <dbReference type="NCBI Taxonomy" id="3160863"/>
    <lineage>
        <taxon>Bacteria</taxon>
        <taxon>Bacillati</taxon>
        <taxon>Bacillota</taxon>
        <taxon>Bacilli</taxon>
        <taxon>Bacillales</taxon>
        <taxon>Sporolactobacillaceae</taxon>
        <taxon>Sporolactobacillus</taxon>
    </lineage>
</organism>
<keyword evidence="2" id="KW-0808">Transferase</keyword>
<dbReference type="GO" id="GO:0019136">
    <property type="term" value="F:deoxynucleoside kinase activity"/>
    <property type="evidence" value="ECO:0007669"/>
    <property type="project" value="InterPro"/>
</dbReference>
<evidence type="ECO:0000256" key="3">
    <source>
        <dbReference type="ARBA" id="ARBA00022741"/>
    </source>
</evidence>
<evidence type="ECO:0000256" key="4">
    <source>
        <dbReference type="ARBA" id="ARBA00022777"/>
    </source>
</evidence>
<dbReference type="PIRSF" id="PIRSF000705">
    <property type="entry name" value="DNK"/>
    <property type="match status" value="1"/>
</dbReference>
<feature type="binding site" evidence="8">
    <location>
        <begin position="147"/>
        <end position="151"/>
    </location>
    <ligand>
        <name>ATP</name>
        <dbReference type="ChEBI" id="CHEBI:30616"/>
    </ligand>
</feature>
<dbReference type="RefSeq" id="WP_353948794.1">
    <property type="nucleotide sequence ID" value="NZ_CP159510.1"/>
</dbReference>
<accession>A0AAU8IH38</accession>
<dbReference type="GO" id="GO:0005737">
    <property type="term" value="C:cytoplasm"/>
    <property type="evidence" value="ECO:0007669"/>
    <property type="project" value="TreeGrafter"/>
</dbReference>
<dbReference type="GO" id="GO:0005524">
    <property type="term" value="F:ATP binding"/>
    <property type="evidence" value="ECO:0007669"/>
    <property type="project" value="UniProtKB-KW"/>
</dbReference>
<dbReference type="AlphaFoldDB" id="A0AAU8IH38"/>
<feature type="binding site" evidence="7">
    <location>
        <position position="88"/>
    </location>
    <ligand>
        <name>substrate</name>
    </ligand>
</feature>
<comment type="similarity">
    <text evidence="1">Belongs to the DCK/DGK family.</text>
</comment>
<keyword evidence="4 10" id="KW-0418">Kinase</keyword>
<feature type="domain" description="Deoxynucleoside kinase" evidence="9">
    <location>
        <begin position="12"/>
        <end position="209"/>
    </location>
</feature>
<gene>
    <name evidence="10" type="ORF">ABNN70_03840</name>
</gene>
<keyword evidence="3 8" id="KW-0547">Nucleotide-binding</keyword>
<feature type="active site" description="Proton acceptor" evidence="6">
    <location>
        <position position="87"/>
    </location>
</feature>
<evidence type="ECO:0000256" key="8">
    <source>
        <dbReference type="PIRSR" id="PIRSR000705-3"/>
    </source>
</evidence>
<keyword evidence="5 8" id="KW-0067">ATP-binding</keyword>
<dbReference type="EMBL" id="CP159510">
    <property type="protein sequence ID" value="XCJ17636.1"/>
    <property type="molecule type" value="Genomic_DNA"/>
</dbReference>
<dbReference type="PANTHER" id="PTHR10513">
    <property type="entry name" value="DEOXYNUCLEOSIDE KINASE"/>
    <property type="match status" value="1"/>
</dbReference>
<feature type="binding site" evidence="7">
    <location>
        <position position="52"/>
    </location>
    <ligand>
        <name>substrate</name>
    </ligand>
</feature>
<dbReference type="InterPro" id="IPR050566">
    <property type="entry name" value="Deoxyribonucleoside_kinase"/>
</dbReference>
<evidence type="ECO:0000259" key="9">
    <source>
        <dbReference type="Pfam" id="PF01712"/>
    </source>
</evidence>
<sequence length="218" mass="25743">MEETRVPSKCLITVAGMVGIGKTTFTKALAHKLHYHTSLEKVDGNPYLDAFYRDFKRWVFQLQIYFLGERFKESRRIEESPYGFVQDRSIYEDTDIFARMHYEKGNMSRADYRTYTSLFEAMVMTPYFHHPDLLIYLRGSLDATIRRINRRGRGLEKETPVSYWTEMHQRYEKWISHFNSCPVLQIDIDDYDLVGDPNSFSRIIPQIKDKLASGAVNR</sequence>
<feature type="binding site" evidence="7">
    <location>
        <position position="156"/>
    </location>
    <ligand>
        <name>substrate</name>
    </ligand>
</feature>
<evidence type="ECO:0000256" key="2">
    <source>
        <dbReference type="ARBA" id="ARBA00022679"/>
    </source>
</evidence>